<keyword evidence="4" id="KW-1185">Reference proteome</keyword>
<protein>
    <submittedName>
        <fullName evidence="3">Uncharacterized protein</fullName>
    </submittedName>
</protein>
<keyword evidence="2" id="KW-0472">Membrane</keyword>
<organism evidence="3 4">
    <name type="scientific">Aspergillus sclerotiicarbonarius (strain CBS 121057 / IBT 28362)</name>
    <dbReference type="NCBI Taxonomy" id="1448318"/>
    <lineage>
        <taxon>Eukaryota</taxon>
        <taxon>Fungi</taxon>
        <taxon>Dikarya</taxon>
        <taxon>Ascomycota</taxon>
        <taxon>Pezizomycotina</taxon>
        <taxon>Eurotiomycetes</taxon>
        <taxon>Eurotiomycetidae</taxon>
        <taxon>Eurotiales</taxon>
        <taxon>Aspergillaceae</taxon>
        <taxon>Aspergillus</taxon>
        <taxon>Aspergillus subgen. Circumdati</taxon>
    </lineage>
</organism>
<dbReference type="EMBL" id="KZ826357">
    <property type="protein sequence ID" value="PYI05578.1"/>
    <property type="molecule type" value="Genomic_DNA"/>
</dbReference>
<evidence type="ECO:0000256" key="1">
    <source>
        <dbReference type="SAM" id="MobiDB-lite"/>
    </source>
</evidence>
<evidence type="ECO:0000256" key="2">
    <source>
        <dbReference type="SAM" id="Phobius"/>
    </source>
</evidence>
<name>A0A319EGC1_ASPSB</name>
<proteinExistence type="predicted"/>
<keyword evidence="2" id="KW-1133">Transmembrane helix</keyword>
<feature type="region of interest" description="Disordered" evidence="1">
    <location>
        <begin position="43"/>
        <end position="121"/>
    </location>
</feature>
<feature type="transmembrane region" description="Helical" evidence="2">
    <location>
        <begin position="6"/>
        <end position="28"/>
    </location>
</feature>
<feature type="compositionally biased region" description="Low complexity" evidence="1">
    <location>
        <begin position="93"/>
        <end position="114"/>
    </location>
</feature>
<reference evidence="3 4" key="1">
    <citation type="submission" date="2018-02" db="EMBL/GenBank/DDBJ databases">
        <title>The genomes of Aspergillus section Nigri reveals drivers in fungal speciation.</title>
        <authorList>
            <consortium name="DOE Joint Genome Institute"/>
            <person name="Vesth T.C."/>
            <person name="Nybo J."/>
            <person name="Theobald S."/>
            <person name="Brandl J."/>
            <person name="Frisvad J.C."/>
            <person name="Nielsen K.F."/>
            <person name="Lyhne E.K."/>
            <person name="Kogle M.E."/>
            <person name="Kuo A."/>
            <person name="Riley R."/>
            <person name="Clum A."/>
            <person name="Nolan M."/>
            <person name="Lipzen A."/>
            <person name="Salamov A."/>
            <person name="Henrissat B."/>
            <person name="Wiebenga A."/>
            <person name="De vries R.P."/>
            <person name="Grigoriev I.V."/>
            <person name="Mortensen U.H."/>
            <person name="Andersen M.R."/>
            <person name="Baker S.E."/>
        </authorList>
    </citation>
    <scope>NUCLEOTIDE SEQUENCE [LARGE SCALE GENOMIC DNA]</scope>
    <source>
        <strain evidence="3 4">CBS 121057</strain>
    </source>
</reference>
<dbReference type="OrthoDB" id="2153847at2759"/>
<keyword evidence="2" id="KW-0812">Transmembrane</keyword>
<evidence type="ECO:0000313" key="4">
    <source>
        <dbReference type="Proteomes" id="UP000248423"/>
    </source>
</evidence>
<dbReference type="STRING" id="1448318.A0A319EGC1"/>
<accession>A0A319EGC1</accession>
<gene>
    <name evidence="3" type="ORF">BO78DRAFT_470552</name>
</gene>
<sequence>MTTGLLIATVITHAIFLIIITGTVVMALEMMLKSMLVTVPLKLSPSRSRPRDSPTPASTATTHQGTTSPHTAGSTPPPPPTTTTKTTAKETQKPPISTPSPTITSPSSPLSRPTVATETQTETDVITATVIATTAVTAITTATAPITASSDNATMAPTTSTYPTTISLNYGTYASLGISYGYAYDGHTDWSFKTTDRKDIQHASTSSTDALIGFICNRLATPCQAPQSTADVCWAAEKQVVLTGQLGQDTADLWNELIA</sequence>
<dbReference type="VEuPathDB" id="FungiDB:BO78DRAFT_470552"/>
<evidence type="ECO:0000313" key="3">
    <source>
        <dbReference type="EMBL" id="PYI05578.1"/>
    </source>
</evidence>
<dbReference type="AlphaFoldDB" id="A0A319EGC1"/>
<dbReference type="Proteomes" id="UP000248423">
    <property type="component" value="Unassembled WGS sequence"/>
</dbReference>